<sequence length="374" mass="41187">MSGFDRTQFDADLDDIETYLGYLRGNELMWQTFHDFQLSMIDQVPWPAPFDYTSPCPDGRFQVPFDHYPLIEVSIPEGDAEALIRQRVEQLTDAMDQSWRNGQAWAAGVAGQARAVCEQFTEPFVPTLRGAMDLMQARVVNKLQVSANDDWANLGGAAAQWNGQFAGQFRNFYDNYNDVVARFGLFCSWINLGYALGTKIIAATQLGAGKFVTSLKKNLEGQLDHWADNGGDKPNDPSDWPAWVGDVAAVVQSTIGVASDIPVVGEVAGVLDMVGKTQTLMSDIDTLVGGGLLPEKKTYDAVMTAEEAYELFTTTLYDDHYQAFRTGMDQLDVGGAGSNAYERSISGQSILEMMRETKRRGDWGLPTIPATNLA</sequence>
<evidence type="ECO:0000313" key="2">
    <source>
        <dbReference type="Proteomes" id="UP001168537"/>
    </source>
</evidence>
<keyword evidence="2" id="KW-1185">Reference proteome</keyword>
<dbReference type="Proteomes" id="UP001168537">
    <property type="component" value="Unassembled WGS sequence"/>
</dbReference>
<proteinExistence type="predicted"/>
<dbReference type="RefSeq" id="WP_300961675.1">
    <property type="nucleotide sequence ID" value="NZ_JAUHJR010000006.1"/>
</dbReference>
<organism evidence="1 2">
    <name type="scientific">Nocardioides abyssi</name>
    <dbReference type="NCBI Taxonomy" id="3058370"/>
    <lineage>
        <taxon>Bacteria</taxon>
        <taxon>Bacillati</taxon>
        <taxon>Actinomycetota</taxon>
        <taxon>Actinomycetes</taxon>
        <taxon>Propionibacteriales</taxon>
        <taxon>Nocardioidaceae</taxon>
        <taxon>Nocardioides</taxon>
    </lineage>
</organism>
<dbReference type="EMBL" id="JAUHJR010000006">
    <property type="protein sequence ID" value="MDN4162509.1"/>
    <property type="molecule type" value="Genomic_DNA"/>
</dbReference>
<accession>A0ABT8EWP4</accession>
<evidence type="ECO:0008006" key="3">
    <source>
        <dbReference type="Google" id="ProtNLM"/>
    </source>
</evidence>
<reference evidence="1" key="1">
    <citation type="submission" date="2023-06" db="EMBL/GenBank/DDBJ databases">
        <title>Draft genome sequence of Nocardioides sp. SOB72.</title>
        <authorList>
            <person name="Zhang G."/>
        </authorList>
    </citation>
    <scope>NUCLEOTIDE SEQUENCE</scope>
    <source>
        <strain evidence="1">SOB72</strain>
    </source>
</reference>
<gene>
    <name evidence="1" type="ORF">QWY29_14170</name>
</gene>
<evidence type="ECO:0000313" key="1">
    <source>
        <dbReference type="EMBL" id="MDN4162509.1"/>
    </source>
</evidence>
<comment type="caution">
    <text evidence="1">The sequence shown here is derived from an EMBL/GenBank/DDBJ whole genome shotgun (WGS) entry which is preliminary data.</text>
</comment>
<protein>
    <recommendedName>
        <fullName evidence="3">WXG100 family type VII secretion target</fullName>
    </recommendedName>
</protein>
<name>A0ABT8EWP4_9ACTN</name>